<organism evidence="5 6">
    <name type="scientific">Variovorax paradoxus</name>
    <dbReference type="NCBI Taxonomy" id="34073"/>
    <lineage>
        <taxon>Bacteria</taxon>
        <taxon>Pseudomonadati</taxon>
        <taxon>Pseudomonadota</taxon>
        <taxon>Betaproteobacteria</taxon>
        <taxon>Burkholderiales</taxon>
        <taxon>Comamonadaceae</taxon>
        <taxon>Variovorax</taxon>
    </lineage>
</organism>
<comment type="caution">
    <text evidence="5">The sequence shown here is derived from an EMBL/GenBank/DDBJ whole genome shotgun (WGS) entry which is preliminary data.</text>
</comment>
<evidence type="ECO:0000313" key="6">
    <source>
        <dbReference type="Proteomes" id="UP001224845"/>
    </source>
</evidence>
<dbReference type="Gene3D" id="3.40.50.2300">
    <property type="match status" value="2"/>
</dbReference>
<feature type="domain" description="Leucine-binding protein" evidence="4">
    <location>
        <begin position="35"/>
        <end position="389"/>
    </location>
</feature>
<dbReference type="Proteomes" id="UP001224845">
    <property type="component" value="Unassembled WGS sequence"/>
</dbReference>
<dbReference type="PANTHER" id="PTHR30483">
    <property type="entry name" value="LEUCINE-SPECIFIC-BINDING PROTEIN"/>
    <property type="match status" value="1"/>
</dbReference>
<protein>
    <submittedName>
        <fullName evidence="5">Branched-chain amino acid transport system substrate-binding protein</fullName>
    </submittedName>
</protein>
<gene>
    <name evidence="5" type="ORF">J2W39_003517</name>
</gene>
<reference evidence="5" key="1">
    <citation type="submission" date="2023-07" db="EMBL/GenBank/DDBJ databases">
        <title>Sorghum-associated microbial communities from plants grown in Nebraska, USA.</title>
        <authorList>
            <person name="Schachtman D."/>
        </authorList>
    </citation>
    <scope>NUCLEOTIDE SEQUENCE</scope>
    <source>
        <strain evidence="5">DS3315</strain>
    </source>
</reference>
<evidence type="ECO:0000313" key="5">
    <source>
        <dbReference type="EMBL" id="MDP9972275.1"/>
    </source>
</evidence>
<dbReference type="Pfam" id="PF13458">
    <property type="entry name" value="Peripla_BP_6"/>
    <property type="match status" value="1"/>
</dbReference>
<evidence type="ECO:0000256" key="1">
    <source>
        <dbReference type="ARBA" id="ARBA00010062"/>
    </source>
</evidence>
<feature type="signal peptide" evidence="3">
    <location>
        <begin position="1"/>
        <end position="29"/>
    </location>
</feature>
<keyword evidence="2 3" id="KW-0732">Signal</keyword>
<dbReference type="PANTHER" id="PTHR30483:SF37">
    <property type="entry name" value="ABC TRANSPORTER SUBSTRATE-BINDING PROTEIN"/>
    <property type="match status" value="1"/>
</dbReference>
<comment type="similarity">
    <text evidence="1">Belongs to the leucine-binding protein family.</text>
</comment>
<feature type="chain" id="PRO_5043981487" evidence="3">
    <location>
        <begin position="30"/>
        <end position="446"/>
    </location>
</feature>
<evidence type="ECO:0000259" key="4">
    <source>
        <dbReference type="Pfam" id="PF13458"/>
    </source>
</evidence>
<sequence length="446" mass="47484">MTLKFPLTHLARSFALVTAGAAFALPAAAADNGKFRIGVATFLSGAAAGPFGVPAANAAKLVVDALNKGALPAPYNTKGISGVEVEMVLIDENGGATKQVEEYRNLVQRQKVDVVIGYISSGDCLAIAPVAEELKTPTVFFDCGTSRLFSETLKNPKYVFRTGLDAVVDNVAAARYIVETKPNVRSVGSIQQNYAWGQDAWADFSLAFKQLKPDIKFVSEQWPKLGQGQYGAEISALSVSNPDLIHSSFWGGDMEALVLQGGARGLFDKRVTLLTAGETGFEHFKDQAPNGTIVGGRGPFGAFAPKNALSDWLRTTYSAAHKEQPTYPAFKMMQAILGMKAAAEKVGKPGTMPTQEQVLAGLKGLTFESPSGTVRMSRAGGHQAVQGVAYGEYHYDPKTRKASIINVKDYPGDCLMPPDGTSPADWIKAGFPGAKCTPTPPKERTS</sequence>
<dbReference type="InterPro" id="IPR028082">
    <property type="entry name" value="Peripla_BP_I"/>
</dbReference>
<dbReference type="InterPro" id="IPR051010">
    <property type="entry name" value="BCAA_transport"/>
</dbReference>
<dbReference type="InterPro" id="IPR028081">
    <property type="entry name" value="Leu-bd"/>
</dbReference>
<dbReference type="RefSeq" id="WP_307594900.1">
    <property type="nucleotide sequence ID" value="NZ_CAXUQE020000002.1"/>
</dbReference>
<name>A0AAW8EH57_VARPD</name>
<dbReference type="AlphaFoldDB" id="A0AAW8EH57"/>
<evidence type="ECO:0000256" key="2">
    <source>
        <dbReference type="ARBA" id="ARBA00022729"/>
    </source>
</evidence>
<dbReference type="EMBL" id="JAUSRV010000008">
    <property type="protein sequence ID" value="MDP9972275.1"/>
    <property type="molecule type" value="Genomic_DNA"/>
</dbReference>
<proteinExistence type="inferred from homology"/>
<dbReference type="SUPFAM" id="SSF53822">
    <property type="entry name" value="Periplasmic binding protein-like I"/>
    <property type="match status" value="1"/>
</dbReference>
<accession>A0AAW8EH57</accession>
<dbReference type="CDD" id="cd06330">
    <property type="entry name" value="PBP1_As_SBP-like"/>
    <property type="match status" value="1"/>
</dbReference>
<evidence type="ECO:0000256" key="3">
    <source>
        <dbReference type="SAM" id="SignalP"/>
    </source>
</evidence>